<feature type="region of interest" description="Disordered" evidence="4">
    <location>
        <begin position="27"/>
        <end position="52"/>
    </location>
</feature>
<dbReference type="PROSITE" id="PS50088">
    <property type="entry name" value="ANK_REPEAT"/>
    <property type="match status" value="4"/>
</dbReference>
<dbReference type="EMBL" id="JBFCZG010000008">
    <property type="protein sequence ID" value="KAL3419083.1"/>
    <property type="molecule type" value="Genomic_DNA"/>
</dbReference>
<dbReference type="CDD" id="cd14688">
    <property type="entry name" value="bZIP_YAP"/>
    <property type="match status" value="1"/>
</dbReference>
<evidence type="ECO:0000256" key="1">
    <source>
        <dbReference type="ARBA" id="ARBA00022737"/>
    </source>
</evidence>
<keyword evidence="6" id="KW-1185">Reference proteome</keyword>
<evidence type="ECO:0000256" key="2">
    <source>
        <dbReference type="ARBA" id="ARBA00023043"/>
    </source>
</evidence>
<dbReference type="Proteomes" id="UP001629113">
    <property type="component" value="Unassembled WGS sequence"/>
</dbReference>
<evidence type="ECO:0000313" key="5">
    <source>
        <dbReference type="EMBL" id="KAL3419083.1"/>
    </source>
</evidence>
<evidence type="ECO:0000256" key="3">
    <source>
        <dbReference type="PROSITE-ProRule" id="PRU00023"/>
    </source>
</evidence>
<dbReference type="PANTHER" id="PTHR24198">
    <property type="entry name" value="ANKYRIN REPEAT AND PROTEIN KINASE DOMAIN-CONTAINING PROTEIN"/>
    <property type="match status" value="1"/>
</dbReference>
<dbReference type="SUPFAM" id="SSF57959">
    <property type="entry name" value="Leucine zipper domain"/>
    <property type="match status" value="1"/>
</dbReference>
<dbReference type="Pfam" id="PF12796">
    <property type="entry name" value="Ank_2"/>
    <property type="match status" value="1"/>
</dbReference>
<feature type="compositionally biased region" description="Basic and acidic residues" evidence="4">
    <location>
        <begin position="38"/>
        <end position="47"/>
    </location>
</feature>
<sequence>MCAYISFGFLPSLRNEALWKPVADERTAMTDTGRQQKQTRDSRRQSCGDDEDWTSISDIRERRRIQNRLSQRTYRSSLKKRVEDLERQIATQSDGTASPIQPHASATTDTDLANSMHVDQQTTPDSGYHSRSRSGGPVGSRSQSAENPTEKLPYAMFPCTGTGTDALELQSQLVGDVDARRPSYSSQLTTHEEQKGLDHFRTLTELDDFGPLGDFSHFVALDSQDPSSETGRGNTNMARQTQLQLVRTVGSDSLQNLDERLTMLGKSTLHLAVERGHHGIISLILERGVSINCKDQNGLTPFHLAASNGSTSMLDLLLDRGADVDAQDNDGKTALHFAAQYNDETAVQRILAATPQLDSRDVTGRTALYYAIERGDESIVDALLKKGADVHIQLFGER</sequence>
<dbReference type="InterPro" id="IPR002110">
    <property type="entry name" value="Ankyrin_rpt"/>
</dbReference>
<gene>
    <name evidence="5" type="ORF">PVAG01_09304</name>
</gene>
<dbReference type="SUPFAM" id="SSF48403">
    <property type="entry name" value="Ankyrin repeat"/>
    <property type="match status" value="1"/>
</dbReference>
<feature type="region of interest" description="Disordered" evidence="4">
    <location>
        <begin position="90"/>
        <end position="157"/>
    </location>
</feature>
<feature type="compositionally biased region" description="Low complexity" evidence="4">
    <location>
        <begin position="133"/>
        <end position="144"/>
    </location>
</feature>
<accession>A0ABR4P6Z1</accession>
<evidence type="ECO:0000256" key="4">
    <source>
        <dbReference type="SAM" id="MobiDB-lite"/>
    </source>
</evidence>
<comment type="caution">
    <text evidence="5">The sequence shown here is derived from an EMBL/GenBank/DDBJ whole genome shotgun (WGS) entry which is preliminary data.</text>
</comment>
<feature type="compositionally biased region" description="Polar residues" evidence="4">
    <location>
        <begin position="90"/>
        <end position="125"/>
    </location>
</feature>
<dbReference type="PANTHER" id="PTHR24198:SF165">
    <property type="entry name" value="ANKYRIN REPEAT-CONTAINING PROTEIN-RELATED"/>
    <property type="match status" value="1"/>
</dbReference>
<name>A0ABR4P6Z1_9HELO</name>
<feature type="repeat" description="ANK" evidence="3">
    <location>
        <begin position="297"/>
        <end position="329"/>
    </location>
</feature>
<feature type="repeat" description="ANK" evidence="3">
    <location>
        <begin position="264"/>
        <end position="296"/>
    </location>
</feature>
<evidence type="ECO:0008006" key="7">
    <source>
        <dbReference type="Google" id="ProtNLM"/>
    </source>
</evidence>
<evidence type="ECO:0000313" key="6">
    <source>
        <dbReference type="Proteomes" id="UP001629113"/>
    </source>
</evidence>
<feature type="repeat" description="ANK" evidence="3">
    <location>
        <begin position="363"/>
        <end position="395"/>
    </location>
</feature>
<organism evidence="5 6">
    <name type="scientific">Phlyctema vagabunda</name>
    <dbReference type="NCBI Taxonomy" id="108571"/>
    <lineage>
        <taxon>Eukaryota</taxon>
        <taxon>Fungi</taxon>
        <taxon>Dikarya</taxon>
        <taxon>Ascomycota</taxon>
        <taxon>Pezizomycotina</taxon>
        <taxon>Leotiomycetes</taxon>
        <taxon>Helotiales</taxon>
        <taxon>Dermateaceae</taxon>
        <taxon>Phlyctema</taxon>
    </lineage>
</organism>
<dbReference type="PROSITE" id="PS50297">
    <property type="entry name" value="ANK_REP_REGION"/>
    <property type="match status" value="4"/>
</dbReference>
<dbReference type="InterPro" id="IPR046347">
    <property type="entry name" value="bZIP_sf"/>
</dbReference>
<dbReference type="PRINTS" id="PR01415">
    <property type="entry name" value="ANKYRIN"/>
</dbReference>
<dbReference type="Gene3D" id="1.25.40.20">
    <property type="entry name" value="Ankyrin repeat-containing domain"/>
    <property type="match status" value="2"/>
</dbReference>
<reference evidence="5 6" key="1">
    <citation type="submission" date="2024-06" db="EMBL/GenBank/DDBJ databases">
        <title>Complete genome of Phlyctema vagabunda strain 19-DSS-EL-015.</title>
        <authorList>
            <person name="Fiorenzani C."/>
        </authorList>
    </citation>
    <scope>NUCLEOTIDE SEQUENCE [LARGE SCALE GENOMIC DNA]</scope>
    <source>
        <strain evidence="5 6">19-DSS-EL-015</strain>
    </source>
</reference>
<dbReference type="Gene3D" id="1.20.5.170">
    <property type="match status" value="1"/>
</dbReference>
<dbReference type="Pfam" id="PF13637">
    <property type="entry name" value="Ank_4"/>
    <property type="match status" value="1"/>
</dbReference>
<protein>
    <recommendedName>
        <fullName evidence="7">BZIP domain-containing protein</fullName>
    </recommendedName>
</protein>
<proteinExistence type="predicted"/>
<keyword evidence="1" id="KW-0677">Repeat</keyword>
<dbReference type="InterPro" id="IPR036770">
    <property type="entry name" value="Ankyrin_rpt-contain_sf"/>
</dbReference>
<keyword evidence="2 3" id="KW-0040">ANK repeat</keyword>
<feature type="repeat" description="ANK" evidence="3">
    <location>
        <begin position="330"/>
        <end position="362"/>
    </location>
</feature>
<dbReference type="SMART" id="SM00248">
    <property type="entry name" value="ANK"/>
    <property type="match status" value="4"/>
</dbReference>